<dbReference type="InterPro" id="IPR039556">
    <property type="entry name" value="ICL/PEPM"/>
</dbReference>
<dbReference type="EMBL" id="LT629772">
    <property type="protein sequence ID" value="SDS18628.1"/>
    <property type="molecule type" value="Genomic_DNA"/>
</dbReference>
<dbReference type="AlphaFoldDB" id="A0A1H1Q547"/>
<proteinExistence type="predicted"/>
<reference evidence="1 2" key="1">
    <citation type="submission" date="2016-10" db="EMBL/GenBank/DDBJ databases">
        <authorList>
            <person name="de Groot N.N."/>
        </authorList>
    </citation>
    <scope>NUCLEOTIDE SEQUENCE [LARGE SCALE GENOMIC DNA]</scope>
    <source>
        <strain evidence="1 2">DSM 21800</strain>
    </source>
</reference>
<dbReference type="SUPFAM" id="SSF51621">
    <property type="entry name" value="Phosphoenolpyruvate/pyruvate domain"/>
    <property type="match status" value="1"/>
</dbReference>
<accession>A0A1H1Q547</accession>
<gene>
    <name evidence="1" type="ORF">SAMN04489812_1145</name>
</gene>
<dbReference type="Proteomes" id="UP000199103">
    <property type="component" value="Chromosome I"/>
</dbReference>
<dbReference type="InterPro" id="IPR040442">
    <property type="entry name" value="Pyrv_kinase-like_dom_sf"/>
</dbReference>
<dbReference type="Pfam" id="PF13714">
    <property type="entry name" value="PEP_mutase"/>
    <property type="match status" value="1"/>
</dbReference>
<dbReference type="PANTHER" id="PTHR42905:SF16">
    <property type="entry name" value="CARBOXYPHOSPHONOENOLPYRUVATE PHOSPHONOMUTASE-LIKE PROTEIN (AFU_ORTHOLOGUE AFUA_5G07230)"/>
    <property type="match status" value="1"/>
</dbReference>
<name>A0A1H1Q547_9ACTN</name>
<dbReference type="RefSeq" id="WP_157683231.1">
    <property type="nucleotide sequence ID" value="NZ_LT629772.1"/>
</dbReference>
<sequence length="262" mass="26961">MPTADQTSIADTVQDKAARLLSLHRRPEILTLINCWDVISARTAAGLTGAQAIATASHAIAASYGYQDGEQISRDEMLAVVARITRSVELPVTADLEAGYGDVGETIRRAIGVGVVGANLEDHLRPIEESVAMVETALAAGAAEGVPIVINARTDAFLLAPERAADQSLADAIERGRAYQQAGAQCVFVPGVLSTELIGELVGALGRQQVSIMNAPGGPTTAELAELGVARVSIGPFGQALATARYAEIGSRLLAGGGLPAA</sequence>
<dbReference type="OrthoDB" id="9780430at2"/>
<dbReference type="CDD" id="cd00377">
    <property type="entry name" value="ICL_PEPM"/>
    <property type="match status" value="1"/>
</dbReference>
<keyword evidence="1" id="KW-0456">Lyase</keyword>
<keyword evidence="2" id="KW-1185">Reference proteome</keyword>
<dbReference type="PANTHER" id="PTHR42905">
    <property type="entry name" value="PHOSPHOENOLPYRUVATE CARBOXYLASE"/>
    <property type="match status" value="1"/>
</dbReference>
<evidence type="ECO:0000313" key="1">
    <source>
        <dbReference type="EMBL" id="SDS18628.1"/>
    </source>
</evidence>
<dbReference type="STRING" id="630515.SAMN04489812_1145"/>
<organism evidence="1 2">
    <name type="scientific">Microlunatus soli</name>
    <dbReference type="NCBI Taxonomy" id="630515"/>
    <lineage>
        <taxon>Bacteria</taxon>
        <taxon>Bacillati</taxon>
        <taxon>Actinomycetota</taxon>
        <taxon>Actinomycetes</taxon>
        <taxon>Propionibacteriales</taxon>
        <taxon>Propionibacteriaceae</taxon>
        <taxon>Microlunatus</taxon>
    </lineage>
</organism>
<dbReference type="GO" id="GO:0016829">
    <property type="term" value="F:lyase activity"/>
    <property type="evidence" value="ECO:0007669"/>
    <property type="project" value="UniProtKB-KW"/>
</dbReference>
<dbReference type="Gene3D" id="3.20.20.60">
    <property type="entry name" value="Phosphoenolpyruvate-binding domains"/>
    <property type="match status" value="1"/>
</dbReference>
<evidence type="ECO:0000313" key="2">
    <source>
        <dbReference type="Proteomes" id="UP000199103"/>
    </source>
</evidence>
<protein>
    <submittedName>
        <fullName evidence="1">2-Methylisocitrate lyase, PEP mutase family</fullName>
    </submittedName>
</protein>
<dbReference type="InterPro" id="IPR015813">
    <property type="entry name" value="Pyrv/PenolPyrv_kinase-like_dom"/>
</dbReference>